<evidence type="ECO:0000259" key="2">
    <source>
        <dbReference type="PROSITE" id="PS51272"/>
    </source>
</evidence>
<dbReference type="EMBL" id="QYZD01000005">
    <property type="protein sequence ID" value="RJG24858.1"/>
    <property type="molecule type" value="Genomic_DNA"/>
</dbReference>
<gene>
    <name evidence="3" type="ORF">DQX05_08420</name>
</gene>
<dbReference type="RefSeq" id="WP_119792622.1">
    <property type="nucleotide sequence ID" value="NZ_QYZD01000005.1"/>
</dbReference>
<dbReference type="AlphaFoldDB" id="A0A3A3GJE1"/>
<feature type="signal peptide" evidence="1">
    <location>
        <begin position="1"/>
        <end position="25"/>
    </location>
</feature>
<reference evidence="3 4" key="1">
    <citation type="submission" date="2018-09" db="EMBL/GenBank/DDBJ databases">
        <title>Paenibacillus SK2017-BO5.</title>
        <authorList>
            <person name="Piskunova J.V."/>
            <person name="Dubiley S.A."/>
            <person name="Severinov K.V."/>
        </authorList>
    </citation>
    <scope>NUCLEOTIDE SEQUENCE [LARGE SCALE GENOMIC DNA]</scope>
    <source>
        <strain evidence="3 4">BO5</strain>
    </source>
</reference>
<sequence length="1211" mass="133409">MRAWLKPLYLLLVVALISASIPLDTARAADQDGARYFHFDNLSTVEGHPTQVNTDTVEVKGTFNGVSSSSIGYRVELEVDGQIVHTTYGTDVKPIITGNSFIFRAVPLKTGLNIVTVTGQGPNGNQVEASAYVEFSNVPAISDIKLSDGRVLESGMPLIVKGDTASLSLKAPNATTVTLNGRQMFNGGAGTFVSSGIALQPGLNELVIVATNGNLTYTITRHVVSFNGVLTGYDTFIGASAIDATANHYVTGPVSGKVKGKFIVPKSQQNNTPAPPIVDVVIMKDSDGTEIFNETGITNVTKKEEGSTYIIYEYETAGTASPADTGKYNLNLKVAYDGKTNVFNNHFTVRDANAAEILGVKQLFNPQESGNKVSFGAEATFAQNSTVFELPLYLKLDLNNYTGQKVTITDWQNGKQVGTTEFQSATGLETVNGEPVIRIDAMPAGDQTLKIEVGGEIYEIKVSYSPGPYIKLTNVHDGKTFDMANGLPNIQGQLINFNLNNNDELDKLTITFNGKKEKLTRPNSTDGTFTHNLDSELVAGPNKITFDGVANGVPISYTITVFFFSKDIPAIVKMYPVPVAQDPTNPNKEDTEQKFKLIKDYEYVTKERSADVWMEIQNADSMNVYIDGKLITTLSGDELINGSPNTNPAILFKEQNTTTGSHLFLLHSLEFPTSGKKNVTVEVRKGVTTARQTLEITREQNTFEILSPKLPEESVVNQNFLMVSIRAEGADQVLIGKQELVKGEQDIFRGETTLKKGKNTVKFTVVQGKQKINGSFEVNYADAALPGAQYKTTIGKNGKLSTFGGDLVVQLPKGTMLRDMNPNPGQTPKEIQLFDKQNLLFGIADPDDGRTITRENQVGVRKPVTGGSDEFLDGQLRRIDPDEFARSVLLPKAHFGLGSSLYWIDAGYFSSEDNVLNQDYKLVSPSHPYDEAKKFYERGDRMWMEPTQRGTITIKYDPNIVNEHARNVGVWRWNNTNKSWENLGGKLDTKKKTITAPFDGFGYYAVFAVRYSYDDIISHKYARKSLELMMSRGFMKAKNLNEFGVYDNITRGEMATMLVKMLNIPLDYDEDNLTFDDVINYEVPDLLWDYRYIETAARKGIVRGLAPRLFMPNGELTRQEAAVMISRALNLKIGDPDKDLANLQKTFTDANLIDHYSISPILAVTKAGIISGIPNQLQEGQKKATYRFDPKSNLTRADAAVMGERILGKVK</sequence>
<dbReference type="Proteomes" id="UP000266177">
    <property type="component" value="Unassembled WGS sequence"/>
</dbReference>
<dbReference type="InterPro" id="IPR001119">
    <property type="entry name" value="SLH_dom"/>
</dbReference>
<dbReference type="OrthoDB" id="1805600at2"/>
<feature type="domain" description="SLH" evidence="2">
    <location>
        <begin position="1144"/>
        <end position="1211"/>
    </location>
</feature>
<protein>
    <submittedName>
        <fullName evidence="3">S-layer homology domain-containing protein</fullName>
    </submittedName>
</protein>
<feature type="chain" id="PRO_5038623313" evidence="1">
    <location>
        <begin position="26"/>
        <end position="1211"/>
    </location>
</feature>
<keyword evidence="1" id="KW-0732">Signal</keyword>
<organism evidence="3 4">
    <name type="scientific">Paenibacillus thiaminolyticus</name>
    <name type="common">Bacillus thiaminolyticus</name>
    <dbReference type="NCBI Taxonomy" id="49283"/>
    <lineage>
        <taxon>Bacteria</taxon>
        <taxon>Bacillati</taxon>
        <taxon>Bacillota</taxon>
        <taxon>Bacilli</taxon>
        <taxon>Bacillales</taxon>
        <taxon>Paenibacillaceae</taxon>
        <taxon>Paenibacillus</taxon>
    </lineage>
</organism>
<comment type="caution">
    <text evidence="3">The sequence shown here is derived from an EMBL/GenBank/DDBJ whole genome shotgun (WGS) entry which is preliminary data.</text>
</comment>
<evidence type="ECO:0000313" key="3">
    <source>
        <dbReference type="EMBL" id="RJG24858.1"/>
    </source>
</evidence>
<feature type="domain" description="SLH" evidence="2">
    <location>
        <begin position="1009"/>
        <end position="1072"/>
    </location>
</feature>
<feature type="domain" description="SLH" evidence="2">
    <location>
        <begin position="1076"/>
        <end position="1139"/>
    </location>
</feature>
<proteinExistence type="predicted"/>
<dbReference type="Pfam" id="PF00395">
    <property type="entry name" value="SLH"/>
    <property type="match status" value="3"/>
</dbReference>
<name>A0A3A3GJE1_PANTH</name>
<accession>A0A3A3GJE1</accession>
<evidence type="ECO:0000313" key="4">
    <source>
        <dbReference type="Proteomes" id="UP000266177"/>
    </source>
</evidence>
<evidence type="ECO:0000256" key="1">
    <source>
        <dbReference type="SAM" id="SignalP"/>
    </source>
</evidence>
<dbReference type="PROSITE" id="PS51272">
    <property type="entry name" value="SLH"/>
    <property type="match status" value="3"/>
</dbReference>